<organism evidence="2 3">
    <name type="scientific">Acrobeloides nanus</name>
    <dbReference type="NCBI Taxonomy" id="290746"/>
    <lineage>
        <taxon>Eukaryota</taxon>
        <taxon>Metazoa</taxon>
        <taxon>Ecdysozoa</taxon>
        <taxon>Nematoda</taxon>
        <taxon>Chromadorea</taxon>
        <taxon>Rhabditida</taxon>
        <taxon>Tylenchina</taxon>
        <taxon>Cephalobomorpha</taxon>
        <taxon>Cephaloboidea</taxon>
        <taxon>Cephalobidae</taxon>
        <taxon>Acrobeloides</taxon>
    </lineage>
</organism>
<sequence>MANESSATYNLSCDVRNLEIYVSLEHLGAAFGNLPSFADVVGSFQQSGFFREPLVERTATSFEKVKIRWQEKKPNTFLSRDTSSQPVAQIRQTPAAPVISELDENAPEQEQTGESHENEQNEIGEQYENEPPEIQTQSTQAQMLPRTVEIQSTQVQPPTIRRIFTYIDSETSKIDQKILPEKENVESGIFRPRRIVPISNAALKKPVVDRLSEETSRKHRSVLTNVQKMLIMAYCGPMDKLT</sequence>
<name>A0A914E2Z0_9BILA</name>
<proteinExistence type="predicted"/>
<accession>A0A914E2Z0</accession>
<protein>
    <submittedName>
        <fullName evidence="3">Uncharacterized protein</fullName>
    </submittedName>
</protein>
<evidence type="ECO:0000313" key="2">
    <source>
        <dbReference type="Proteomes" id="UP000887540"/>
    </source>
</evidence>
<evidence type="ECO:0000313" key="3">
    <source>
        <dbReference type="WBParaSite" id="ACRNAN_scaffold5309.g20427.t1"/>
    </source>
</evidence>
<dbReference type="AlphaFoldDB" id="A0A914E2Z0"/>
<keyword evidence="2" id="KW-1185">Reference proteome</keyword>
<evidence type="ECO:0000256" key="1">
    <source>
        <dbReference type="SAM" id="MobiDB-lite"/>
    </source>
</evidence>
<reference evidence="3" key="1">
    <citation type="submission" date="2022-11" db="UniProtKB">
        <authorList>
            <consortium name="WormBaseParasite"/>
        </authorList>
    </citation>
    <scope>IDENTIFICATION</scope>
</reference>
<dbReference type="WBParaSite" id="ACRNAN_scaffold5309.g20427.t1">
    <property type="protein sequence ID" value="ACRNAN_scaffold5309.g20427.t1"/>
    <property type="gene ID" value="ACRNAN_scaffold5309.g20427"/>
</dbReference>
<feature type="region of interest" description="Disordered" evidence="1">
    <location>
        <begin position="76"/>
        <end position="122"/>
    </location>
</feature>
<dbReference type="Proteomes" id="UP000887540">
    <property type="component" value="Unplaced"/>
</dbReference>
<feature type="compositionally biased region" description="Polar residues" evidence="1">
    <location>
        <begin position="76"/>
        <end position="92"/>
    </location>
</feature>